<feature type="compositionally biased region" description="Pro residues" evidence="20">
    <location>
        <begin position="94"/>
        <end position="103"/>
    </location>
</feature>
<accession>A0AAN9H596</accession>
<evidence type="ECO:0000256" key="1">
    <source>
        <dbReference type="ARBA" id="ARBA00004123"/>
    </source>
</evidence>
<evidence type="ECO:0000256" key="11">
    <source>
        <dbReference type="ARBA" id="ARBA00022737"/>
    </source>
</evidence>
<reference evidence="22 23" key="1">
    <citation type="submission" date="2024-02" db="EMBL/GenBank/DDBJ databases">
        <title>Chromosome-level genome assembly of the Eurasian Minnow (Phoxinus phoxinus).</title>
        <authorList>
            <person name="Oriowo T.O."/>
            <person name="Martin S."/>
            <person name="Stange M."/>
            <person name="Chrysostomakis Y."/>
            <person name="Brown T."/>
            <person name="Winkler S."/>
            <person name="Kukowka S."/>
            <person name="Myers E.W."/>
            <person name="Bohne A."/>
        </authorList>
    </citation>
    <scope>NUCLEOTIDE SEQUENCE [LARGE SCALE GENOMIC DNA]</scope>
    <source>
        <strain evidence="22">ZFMK-TIS-60720</strain>
        <tissue evidence="22">Whole Organism</tissue>
    </source>
</reference>
<evidence type="ECO:0000256" key="15">
    <source>
        <dbReference type="ARBA" id="ARBA00022990"/>
    </source>
</evidence>
<dbReference type="GO" id="GO:0005681">
    <property type="term" value="C:spliceosomal complex"/>
    <property type="evidence" value="ECO:0007669"/>
    <property type="project" value="UniProtKB-KW"/>
</dbReference>
<feature type="region of interest" description="Disordered" evidence="20">
    <location>
        <begin position="1"/>
        <end position="202"/>
    </location>
</feature>
<dbReference type="PROSITE" id="PS51304">
    <property type="entry name" value="GALECTIN"/>
    <property type="match status" value="1"/>
</dbReference>
<evidence type="ECO:0000256" key="10">
    <source>
        <dbReference type="ARBA" id="ARBA00022734"/>
    </source>
</evidence>
<proteinExistence type="predicted"/>
<keyword evidence="9" id="KW-0747">Spliceosome</keyword>
<keyword evidence="23" id="KW-1185">Reference proteome</keyword>
<name>A0AAN9H596_9TELE</name>
<evidence type="ECO:0000256" key="3">
    <source>
        <dbReference type="ARBA" id="ARBA00004613"/>
    </source>
</evidence>
<keyword evidence="8" id="KW-0507">mRNA processing</keyword>
<dbReference type="InterPro" id="IPR001079">
    <property type="entry name" value="Galectin_CRD"/>
</dbReference>
<keyword evidence="17" id="KW-0508">mRNA splicing</keyword>
<sequence length="347" mass="37938">MSCPSSGQQGLYPQIPQQSAGTVWPGQPGQPGQPCQPCWSCQPGQASWPVTQPSASTPTTWPVQPTQPGWPNPATIQPNPPIQPGWPNPATIQPNPPIQPGWPNPATIQPNPPIQPGWPNPPTVQPAQPNPPIQPAQPNPTIQPSPPVQPNPPVQPTWPAQVPTPTGYLPSPVPPAWHGNPGQPGWPGQTPTGGAPQPWPPAPATAPVVVPFNMNFPRGIYDKLMLTIRGQIKPDAKMFTINFLRGNDIALHINPRFNEGGKAILVRNHKLGERWGKEERELLGPFPFMPGHHFEMKILCTFTEFKVVVNNTPTFEFKHRIREVNQIDRINILHDVTLTSVNVDTLP</sequence>
<evidence type="ECO:0000256" key="2">
    <source>
        <dbReference type="ARBA" id="ARBA00004496"/>
    </source>
</evidence>
<feature type="compositionally biased region" description="Low complexity" evidence="20">
    <location>
        <begin position="25"/>
        <end position="45"/>
    </location>
</feature>
<dbReference type="Gene3D" id="2.60.120.200">
    <property type="match status" value="1"/>
</dbReference>
<feature type="compositionally biased region" description="Polar residues" evidence="20">
    <location>
        <begin position="1"/>
        <end position="21"/>
    </location>
</feature>
<keyword evidence="7" id="KW-0399">Innate immunity</keyword>
<keyword evidence="16" id="KW-1015">Disulfide bond</keyword>
<dbReference type="AlphaFoldDB" id="A0AAN9H596"/>
<evidence type="ECO:0000256" key="6">
    <source>
        <dbReference type="ARBA" id="ARBA00022553"/>
    </source>
</evidence>
<dbReference type="PANTHER" id="PTHR11346">
    <property type="entry name" value="GALECTIN"/>
    <property type="match status" value="1"/>
</dbReference>
<keyword evidence="15" id="KW-0007">Acetylation</keyword>
<feature type="compositionally biased region" description="Low complexity" evidence="20">
    <location>
        <begin position="57"/>
        <end position="69"/>
    </location>
</feature>
<dbReference type="GO" id="GO:0002548">
    <property type="term" value="P:monocyte chemotaxis"/>
    <property type="evidence" value="ECO:0007669"/>
    <property type="project" value="TreeGrafter"/>
</dbReference>
<dbReference type="Proteomes" id="UP001364617">
    <property type="component" value="Unassembled WGS sequence"/>
</dbReference>
<dbReference type="InterPro" id="IPR013320">
    <property type="entry name" value="ConA-like_dom_sf"/>
</dbReference>
<comment type="caution">
    <text evidence="22">The sequence shown here is derived from an EMBL/GenBank/DDBJ whole genome shotgun (WGS) entry which is preliminary data.</text>
</comment>
<dbReference type="GO" id="GO:0045087">
    <property type="term" value="P:innate immune response"/>
    <property type="evidence" value="ECO:0007669"/>
    <property type="project" value="UniProtKB-KW"/>
</dbReference>
<dbReference type="SMART" id="SM00908">
    <property type="entry name" value="Gal-bind_lectin"/>
    <property type="match status" value="1"/>
</dbReference>
<dbReference type="GO" id="GO:0048245">
    <property type="term" value="P:eosinophil chemotaxis"/>
    <property type="evidence" value="ECO:0007669"/>
    <property type="project" value="TreeGrafter"/>
</dbReference>
<evidence type="ECO:0000313" key="23">
    <source>
        <dbReference type="Proteomes" id="UP001364617"/>
    </source>
</evidence>
<dbReference type="PRINTS" id="PR01217">
    <property type="entry name" value="PRICHEXTENSN"/>
</dbReference>
<dbReference type="GO" id="GO:0005615">
    <property type="term" value="C:extracellular space"/>
    <property type="evidence" value="ECO:0007669"/>
    <property type="project" value="TreeGrafter"/>
</dbReference>
<evidence type="ECO:0000256" key="20">
    <source>
        <dbReference type="SAM" id="MobiDB-lite"/>
    </source>
</evidence>
<keyword evidence="14" id="KW-0389">IgE-binding protein</keyword>
<evidence type="ECO:0000256" key="17">
    <source>
        <dbReference type="ARBA" id="ARBA00023187"/>
    </source>
</evidence>
<evidence type="ECO:0000256" key="7">
    <source>
        <dbReference type="ARBA" id="ARBA00022588"/>
    </source>
</evidence>
<dbReference type="PANTHER" id="PTHR11346:SF26">
    <property type="entry name" value="GALECTIN-3"/>
    <property type="match status" value="1"/>
</dbReference>
<evidence type="ECO:0000256" key="4">
    <source>
        <dbReference type="ARBA" id="ARBA00022490"/>
    </source>
</evidence>
<evidence type="ECO:0000256" key="8">
    <source>
        <dbReference type="ARBA" id="ARBA00022664"/>
    </source>
</evidence>
<keyword evidence="12" id="KW-0221">Differentiation</keyword>
<feature type="domain" description="Galectin" evidence="21">
    <location>
        <begin position="212"/>
        <end position="344"/>
    </location>
</feature>
<dbReference type="GO" id="GO:0043236">
    <property type="term" value="F:laminin binding"/>
    <property type="evidence" value="ECO:0007669"/>
    <property type="project" value="TreeGrafter"/>
</dbReference>
<gene>
    <name evidence="22" type="ORF">R3I93_012327</name>
</gene>
<dbReference type="GO" id="GO:0001772">
    <property type="term" value="C:immunological synapse"/>
    <property type="evidence" value="ECO:0007669"/>
    <property type="project" value="TreeGrafter"/>
</dbReference>
<feature type="compositionally biased region" description="Pro residues" evidence="20">
    <location>
        <begin position="78"/>
        <end position="87"/>
    </location>
</feature>
<dbReference type="GO" id="GO:0045806">
    <property type="term" value="P:negative regulation of endocytosis"/>
    <property type="evidence" value="ECO:0007669"/>
    <property type="project" value="TreeGrafter"/>
</dbReference>
<evidence type="ECO:0000256" key="9">
    <source>
        <dbReference type="ARBA" id="ARBA00022728"/>
    </source>
</evidence>
<keyword evidence="6" id="KW-0597">Phosphoprotein</keyword>
<dbReference type="GO" id="GO:0006397">
    <property type="term" value="P:mRNA processing"/>
    <property type="evidence" value="ECO:0007669"/>
    <property type="project" value="UniProtKB-KW"/>
</dbReference>
<evidence type="ECO:0000256" key="5">
    <source>
        <dbReference type="ARBA" id="ARBA00022525"/>
    </source>
</evidence>
<protein>
    <recommendedName>
        <fullName evidence="19">Galectin</fullName>
    </recommendedName>
</protein>
<dbReference type="GO" id="GO:0050918">
    <property type="term" value="P:positive chemotaxis"/>
    <property type="evidence" value="ECO:0007669"/>
    <property type="project" value="TreeGrafter"/>
</dbReference>
<evidence type="ECO:0000256" key="14">
    <source>
        <dbReference type="ARBA" id="ARBA00022972"/>
    </source>
</evidence>
<keyword evidence="10 19" id="KW-0430">Lectin</keyword>
<dbReference type="InterPro" id="IPR044156">
    <property type="entry name" value="Galectin-like"/>
</dbReference>
<dbReference type="GO" id="GO:0090280">
    <property type="term" value="P:positive regulation of calcium ion import"/>
    <property type="evidence" value="ECO:0007669"/>
    <property type="project" value="TreeGrafter"/>
</dbReference>
<dbReference type="GO" id="GO:0019863">
    <property type="term" value="F:IgE binding"/>
    <property type="evidence" value="ECO:0007669"/>
    <property type="project" value="UniProtKB-KW"/>
</dbReference>
<evidence type="ECO:0000256" key="16">
    <source>
        <dbReference type="ARBA" id="ARBA00023157"/>
    </source>
</evidence>
<evidence type="ECO:0000256" key="19">
    <source>
        <dbReference type="RuleBase" id="RU102079"/>
    </source>
</evidence>
<dbReference type="GO" id="GO:2001237">
    <property type="term" value="P:negative regulation of extrinsic apoptotic signaling pathway"/>
    <property type="evidence" value="ECO:0007669"/>
    <property type="project" value="TreeGrafter"/>
</dbReference>
<evidence type="ECO:0000256" key="18">
    <source>
        <dbReference type="ARBA" id="ARBA00023242"/>
    </source>
</evidence>
<dbReference type="FunFam" id="2.60.120.200:FF:000023">
    <property type="entry name" value="Galectin"/>
    <property type="match status" value="1"/>
</dbReference>
<keyword evidence="18" id="KW-0539">Nucleus</keyword>
<dbReference type="GO" id="GO:0005737">
    <property type="term" value="C:cytoplasm"/>
    <property type="evidence" value="ECO:0007669"/>
    <property type="project" value="UniProtKB-SubCell"/>
</dbReference>
<dbReference type="GO" id="GO:0030593">
    <property type="term" value="P:neutrophil chemotaxis"/>
    <property type="evidence" value="ECO:0007669"/>
    <property type="project" value="TreeGrafter"/>
</dbReference>
<dbReference type="GO" id="GO:0048246">
    <property type="term" value="P:macrophage chemotaxis"/>
    <property type="evidence" value="ECO:0007669"/>
    <property type="project" value="TreeGrafter"/>
</dbReference>
<dbReference type="GO" id="GO:0048030">
    <property type="term" value="F:disaccharide binding"/>
    <property type="evidence" value="ECO:0007669"/>
    <property type="project" value="TreeGrafter"/>
</dbReference>
<evidence type="ECO:0000256" key="12">
    <source>
        <dbReference type="ARBA" id="ARBA00022782"/>
    </source>
</evidence>
<dbReference type="Pfam" id="PF00337">
    <property type="entry name" value="Gal-bind_lectin"/>
    <property type="match status" value="1"/>
</dbReference>
<dbReference type="SUPFAM" id="SSF49899">
    <property type="entry name" value="Concanavalin A-like lectins/glucanases"/>
    <property type="match status" value="1"/>
</dbReference>
<feature type="compositionally biased region" description="Low complexity" evidence="20">
    <location>
        <begin position="181"/>
        <end position="196"/>
    </location>
</feature>
<dbReference type="CDD" id="cd00070">
    <property type="entry name" value="GLECT"/>
    <property type="match status" value="1"/>
</dbReference>
<evidence type="ECO:0000256" key="13">
    <source>
        <dbReference type="ARBA" id="ARBA00022859"/>
    </source>
</evidence>
<keyword evidence="4" id="KW-0963">Cytoplasm</keyword>
<keyword evidence="13" id="KW-0391">Immunity</keyword>
<evidence type="ECO:0000313" key="22">
    <source>
        <dbReference type="EMBL" id="KAK7151352.1"/>
    </source>
</evidence>
<dbReference type="GO" id="GO:0008380">
    <property type="term" value="P:RNA splicing"/>
    <property type="evidence" value="ECO:0007669"/>
    <property type="project" value="UniProtKB-KW"/>
</dbReference>
<comment type="subcellular location">
    <subcellularLocation>
        <location evidence="2">Cytoplasm</location>
    </subcellularLocation>
    <subcellularLocation>
        <location evidence="1">Nucleus</location>
    </subcellularLocation>
    <subcellularLocation>
        <location evidence="3">Secreted</location>
    </subcellularLocation>
</comment>
<evidence type="ECO:0000259" key="21">
    <source>
        <dbReference type="PROSITE" id="PS51304"/>
    </source>
</evidence>
<dbReference type="SMART" id="SM00276">
    <property type="entry name" value="GLECT"/>
    <property type="match status" value="1"/>
</dbReference>
<dbReference type="GO" id="GO:0030154">
    <property type="term" value="P:cell differentiation"/>
    <property type="evidence" value="ECO:0007669"/>
    <property type="project" value="UniProtKB-KW"/>
</dbReference>
<feature type="compositionally biased region" description="Pro residues" evidence="20">
    <location>
        <begin position="110"/>
        <end position="156"/>
    </location>
</feature>
<keyword evidence="11" id="KW-0677">Repeat</keyword>
<dbReference type="EMBL" id="JAYKXH010000012">
    <property type="protein sequence ID" value="KAK7151352.1"/>
    <property type="molecule type" value="Genomic_DNA"/>
</dbReference>
<keyword evidence="5" id="KW-0964">Secreted</keyword>
<organism evidence="22 23">
    <name type="scientific">Phoxinus phoxinus</name>
    <name type="common">Eurasian minnow</name>
    <dbReference type="NCBI Taxonomy" id="58324"/>
    <lineage>
        <taxon>Eukaryota</taxon>
        <taxon>Metazoa</taxon>
        <taxon>Chordata</taxon>
        <taxon>Craniata</taxon>
        <taxon>Vertebrata</taxon>
        <taxon>Euteleostomi</taxon>
        <taxon>Actinopterygii</taxon>
        <taxon>Neopterygii</taxon>
        <taxon>Teleostei</taxon>
        <taxon>Ostariophysi</taxon>
        <taxon>Cypriniformes</taxon>
        <taxon>Leuciscidae</taxon>
        <taxon>Phoxininae</taxon>
        <taxon>Phoxinus</taxon>
    </lineage>
</organism>